<dbReference type="PROSITE" id="PS51257">
    <property type="entry name" value="PROKAR_LIPOPROTEIN"/>
    <property type="match status" value="1"/>
</dbReference>
<evidence type="ECO:0000313" key="3">
    <source>
        <dbReference type="Proteomes" id="UP001597032"/>
    </source>
</evidence>
<protein>
    <submittedName>
        <fullName evidence="2">Uncharacterized protein</fullName>
    </submittedName>
</protein>
<accession>A0ABW2Z386</accession>
<feature type="region of interest" description="Disordered" evidence="1">
    <location>
        <begin position="25"/>
        <end position="54"/>
    </location>
</feature>
<evidence type="ECO:0000256" key="1">
    <source>
        <dbReference type="SAM" id="MobiDB-lite"/>
    </source>
</evidence>
<dbReference type="Proteomes" id="UP001597032">
    <property type="component" value="Unassembled WGS sequence"/>
</dbReference>
<reference evidence="3" key="1">
    <citation type="journal article" date="2019" name="Int. J. Syst. Evol. Microbiol.">
        <title>The Global Catalogue of Microorganisms (GCM) 10K type strain sequencing project: providing services to taxonomists for standard genome sequencing and annotation.</title>
        <authorList>
            <consortium name="The Broad Institute Genomics Platform"/>
            <consortium name="The Broad Institute Genome Sequencing Center for Infectious Disease"/>
            <person name="Wu L."/>
            <person name="Ma J."/>
        </authorList>
    </citation>
    <scope>NUCLEOTIDE SEQUENCE [LARGE SCALE GENOMIC DNA]</scope>
    <source>
        <strain evidence="3">CCUG 60022</strain>
    </source>
</reference>
<gene>
    <name evidence="2" type="ORF">ACFQZW_04350</name>
</gene>
<sequence>MKKSIQLFLAITVFFSVISCKNSTEKKSKIPPKQPQQTEEHQHTNSEELQLNDGELWKANKETTEGIHAMLQIMSNFTEKDNPEAYAQLKKSLETEFSTIITKCTMTGEAHNQLHIFLVPMKDLFDGLTAEPIKINKESFEKLHTHLTEYKNYFE</sequence>
<proteinExistence type="predicted"/>
<name>A0ABW2Z386_9FLAO</name>
<dbReference type="RefSeq" id="WP_298286032.1">
    <property type="nucleotide sequence ID" value="NZ_JBHTIC010000005.1"/>
</dbReference>
<dbReference type="EMBL" id="JBHTIC010000005">
    <property type="protein sequence ID" value="MFD0761303.1"/>
    <property type="molecule type" value="Genomic_DNA"/>
</dbReference>
<keyword evidence="3" id="KW-1185">Reference proteome</keyword>
<evidence type="ECO:0000313" key="2">
    <source>
        <dbReference type="EMBL" id="MFD0761303.1"/>
    </source>
</evidence>
<organism evidence="2 3">
    <name type="scientific">Lutibacter aestuarii</name>
    <dbReference type="NCBI Taxonomy" id="861111"/>
    <lineage>
        <taxon>Bacteria</taxon>
        <taxon>Pseudomonadati</taxon>
        <taxon>Bacteroidota</taxon>
        <taxon>Flavobacteriia</taxon>
        <taxon>Flavobacteriales</taxon>
        <taxon>Flavobacteriaceae</taxon>
        <taxon>Lutibacter</taxon>
    </lineage>
</organism>
<comment type="caution">
    <text evidence="2">The sequence shown here is derived from an EMBL/GenBank/DDBJ whole genome shotgun (WGS) entry which is preliminary data.</text>
</comment>